<evidence type="ECO:0000256" key="6">
    <source>
        <dbReference type="SAM" id="Phobius"/>
    </source>
</evidence>
<dbReference type="InterPro" id="IPR049326">
    <property type="entry name" value="Rhodopsin_dom_fungi"/>
</dbReference>
<evidence type="ECO:0000259" key="7">
    <source>
        <dbReference type="Pfam" id="PF20684"/>
    </source>
</evidence>
<accession>A0A6A6RA28</accession>
<proteinExistence type="inferred from homology"/>
<feature type="domain" description="Rhodopsin" evidence="7">
    <location>
        <begin position="57"/>
        <end position="298"/>
    </location>
</feature>
<comment type="subcellular location">
    <subcellularLocation>
        <location evidence="1">Membrane</location>
        <topology evidence="1">Multi-pass membrane protein</topology>
    </subcellularLocation>
</comment>
<dbReference type="InterPro" id="IPR052337">
    <property type="entry name" value="SAT4-like"/>
</dbReference>
<protein>
    <recommendedName>
        <fullName evidence="7">Rhodopsin domain-containing protein</fullName>
    </recommendedName>
</protein>
<dbReference type="Proteomes" id="UP000799750">
    <property type="component" value="Unassembled WGS sequence"/>
</dbReference>
<keyword evidence="4 6" id="KW-0472">Membrane</keyword>
<feature type="transmembrane region" description="Helical" evidence="6">
    <location>
        <begin position="115"/>
        <end position="141"/>
    </location>
</feature>
<evidence type="ECO:0000313" key="9">
    <source>
        <dbReference type="Proteomes" id="UP000799750"/>
    </source>
</evidence>
<evidence type="ECO:0000256" key="2">
    <source>
        <dbReference type="ARBA" id="ARBA00022692"/>
    </source>
</evidence>
<keyword evidence="9" id="KW-1185">Reference proteome</keyword>
<evidence type="ECO:0000256" key="3">
    <source>
        <dbReference type="ARBA" id="ARBA00022989"/>
    </source>
</evidence>
<evidence type="ECO:0000313" key="8">
    <source>
        <dbReference type="EMBL" id="KAF2501685.1"/>
    </source>
</evidence>
<keyword evidence="3 6" id="KW-1133">Transmembrane helix</keyword>
<evidence type="ECO:0000256" key="4">
    <source>
        <dbReference type="ARBA" id="ARBA00023136"/>
    </source>
</evidence>
<feature type="transmembrane region" description="Helical" evidence="6">
    <location>
        <begin position="153"/>
        <end position="178"/>
    </location>
</feature>
<feature type="transmembrane region" description="Helical" evidence="6">
    <location>
        <begin position="198"/>
        <end position="219"/>
    </location>
</feature>
<feature type="transmembrane region" description="Helical" evidence="6">
    <location>
        <begin position="73"/>
        <end position="95"/>
    </location>
</feature>
<dbReference type="EMBL" id="MU004182">
    <property type="protein sequence ID" value="KAF2501685.1"/>
    <property type="molecule type" value="Genomic_DNA"/>
</dbReference>
<feature type="transmembrane region" description="Helical" evidence="6">
    <location>
        <begin position="41"/>
        <end position="61"/>
    </location>
</feature>
<gene>
    <name evidence="8" type="ORF">BU16DRAFT_613535</name>
</gene>
<dbReference type="PANTHER" id="PTHR33048:SF47">
    <property type="entry name" value="INTEGRAL MEMBRANE PROTEIN-RELATED"/>
    <property type="match status" value="1"/>
</dbReference>
<sequence>MSLPKVPPEVLQKMLDAPAHAPPAGVIPNFIDPPSLHTTSLVIVIVCLIIPTIAVWMRLYTKGKIVKSITLEDYVLLLGWVCYVGAYYVCAFLIIDYLPGVHQWDVQVKAISKYLYYLHIGTLMYGITILFIKLSILIQWIRVFLTPASRGPMFWAFHALIWANIIFYVSCTFIEVWSCNPRAKIWTPLLQGGKCLNTNAIAVSSGVFNTISDIAMVLLPQRVIWKLNMSRGRKIGLSAIFLFGILACIASLVRLYYCVRVFESHDYTYYTLLMALGSFPEMTAGFLVICLPVLPKFVRSMFGEDILTRVGFTKFRSYFYTSSGSGNAASGSGRWRNLRFLNSPSVTGKEKSAVEATLERNDSGAAVEVDAEKEKADACIVRTVQIAAEDGPRRSGDFEARFQATHPWAKEEVPGAAADAFDERNIGFVGEEDSFI</sequence>
<keyword evidence="2 6" id="KW-0812">Transmembrane</keyword>
<feature type="transmembrane region" description="Helical" evidence="6">
    <location>
        <begin position="239"/>
        <end position="257"/>
    </location>
</feature>
<dbReference type="GO" id="GO:0016020">
    <property type="term" value="C:membrane"/>
    <property type="evidence" value="ECO:0007669"/>
    <property type="project" value="UniProtKB-SubCell"/>
</dbReference>
<reference evidence="8" key="1">
    <citation type="journal article" date="2020" name="Stud. Mycol.">
        <title>101 Dothideomycetes genomes: a test case for predicting lifestyles and emergence of pathogens.</title>
        <authorList>
            <person name="Haridas S."/>
            <person name="Albert R."/>
            <person name="Binder M."/>
            <person name="Bloem J."/>
            <person name="Labutti K."/>
            <person name="Salamov A."/>
            <person name="Andreopoulos B."/>
            <person name="Baker S."/>
            <person name="Barry K."/>
            <person name="Bills G."/>
            <person name="Bluhm B."/>
            <person name="Cannon C."/>
            <person name="Castanera R."/>
            <person name="Culley D."/>
            <person name="Daum C."/>
            <person name="Ezra D."/>
            <person name="Gonzalez J."/>
            <person name="Henrissat B."/>
            <person name="Kuo A."/>
            <person name="Liang C."/>
            <person name="Lipzen A."/>
            <person name="Lutzoni F."/>
            <person name="Magnuson J."/>
            <person name="Mondo S."/>
            <person name="Nolan M."/>
            <person name="Ohm R."/>
            <person name="Pangilinan J."/>
            <person name="Park H.-J."/>
            <person name="Ramirez L."/>
            <person name="Alfaro M."/>
            <person name="Sun H."/>
            <person name="Tritt A."/>
            <person name="Yoshinaga Y."/>
            <person name="Zwiers L.-H."/>
            <person name="Turgeon B."/>
            <person name="Goodwin S."/>
            <person name="Spatafora J."/>
            <person name="Crous P."/>
            <person name="Grigoriev I."/>
        </authorList>
    </citation>
    <scope>NUCLEOTIDE SEQUENCE</scope>
    <source>
        <strain evidence="8">CBS 269.34</strain>
    </source>
</reference>
<organism evidence="8 9">
    <name type="scientific">Lophium mytilinum</name>
    <dbReference type="NCBI Taxonomy" id="390894"/>
    <lineage>
        <taxon>Eukaryota</taxon>
        <taxon>Fungi</taxon>
        <taxon>Dikarya</taxon>
        <taxon>Ascomycota</taxon>
        <taxon>Pezizomycotina</taxon>
        <taxon>Dothideomycetes</taxon>
        <taxon>Pleosporomycetidae</taxon>
        <taxon>Mytilinidiales</taxon>
        <taxon>Mytilinidiaceae</taxon>
        <taxon>Lophium</taxon>
    </lineage>
</organism>
<dbReference type="AlphaFoldDB" id="A0A6A6RA28"/>
<comment type="similarity">
    <text evidence="5">Belongs to the SAT4 family.</text>
</comment>
<dbReference type="PANTHER" id="PTHR33048">
    <property type="entry name" value="PTH11-LIKE INTEGRAL MEMBRANE PROTEIN (AFU_ORTHOLOGUE AFUA_5G11245)"/>
    <property type="match status" value="1"/>
</dbReference>
<feature type="transmembrane region" description="Helical" evidence="6">
    <location>
        <begin position="269"/>
        <end position="294"/>
    </location>
</feature>
<evidence type="ECO:0000256" key="1">
    <source>
        <dbReference type="ARBA" id="ARBA00004141"/>
    </source>
</evidence>
<evidence type="ECO:0000256" key="5">
    <source>
        <dbReference type="ARBA" id="ARBA00038359"/>
    </source>
</evidence>
<name>A0A6A6RA28_9PEZI</name>
<dbReference type="Pfam" id="PF20684">
    <property type="entry name" value="Fung_rhodopsin"/>
    <property type="match status" value="1"/>
</dbReference>
<dbReference type="OrthoDB" id="4682787at2759"/>